<name>A0A418PMF3_9BACT</name>
<dbReference type="InterPro" id="IPR029063">
    <property type="entry name" value="SAM-dependent_MTases_sf"/>
</dbReference>
<dbReference type="InterPro" id="IPR053202">
    <property type="entry name" value="EGF_Rcpt_Signaling_Reg"/>
</dbReference>
<comment type="caution">
    <text evidence="2">The sequence shown here is derived from an EMBL/GenBank/DDBJ whole genome shotgun (WGS) entry which is preliminary data.</text>
</comment>
<dbReference type="AlphaFoldDB" id="A0A418PMF3"/>
<dbReference type="GO" id="GO:0032259">
    <property type="term" value="P:methylation"/>
    <property type="evidence" value="ECO:0007669"/>
    <property type="project" value="UniProtKB-KW"/>
</dbReference>
<dbReference type="GO" id="GO:0005737">
    <property type="term" value="C:cytoplasm"/>
    <property type="evidence" value="ECO:0007669"/>
    <property type="project" value="GOC"/>
</dbReference>
<dbReference type="GO" id="GO:0006888">
    <property type="term" value="P:endoplasmic reticulum to Golgi vesicle-mediated transport"/>
    <property type="evidence" value="ECO:0007669"/>
    <property type="project" value="TreeGrafter"/>
</dbReference>
<feature type="domain" description="Methyltransferase FkbM" evidence="1">
    <location>
        <begin position="48"/>
        <end position="206"/>
    </location>
</feature>
<dbReference type="Pfam" id="PF05050">
    <property type="entry name" value="Methyltransf_21"/>
    <property type="match status" value="1"/>
</dbReference>
<evidence type="ECO:0000313" key="2">
    <source>
        <dbReference type="EMBL" id="RIW12242.1"/>
    </source>
</evidence>
<proteinExistence type="predicted"/>
<keyword evidence="2" id="KW-0489">Methyltransferase</keyword>
<dbReference type="Proteomes" id="UP000283522">
    <property type="component" value="Unassembled WGS sequence"/>
</dbReference>
<keyword evidence="3" id="KW-1185">Reference proteome</keyword>
<dbReference type="GO" id="GO:0016197">
    <property type="term" value="P:endosomal transport"/>
    <property type="evidence" value="ECO:0007669"/>
    <property type="project" value="TreeGrafter"/>
</dbReference>
<evidence type="ECO:0000259" key="1">
    <source>
        <dbReference type="Pfam" id="PF05050"/>
    </source>
</evidence>
<sequence>MSKVKDLLRTLVYSRYRVSFSKAGEDIQLFKLFNKFKGGYLDIGCFEPITFSNTYFFYLKGWRGFVVDPNPDLISKFAEVRPKDTFINRGISSTSGVLKYYMLPQKMASMNTFDYSFLEKNNLVSYIEKEIDVPLSSLEELIEEFKLDNHIDFIDVDVEGLDFEVLRSNNWEKFRPPVVMVETDQPLVNDLTSNVTKLLEDKEYRLLSKLVQSSDGAGNLIFCRKDYKLNH</sequence>
<dbReference type="NCBIfam" id="TIGR01444">
    <property type="entry name" value="fkbM_fam"/>
    <property type="match status" value="1"/>
</dbReference>
<dbReference type="Gene3D" id="3.40.50.150">
    <property type="entry name" value="Vaccinia Virus protein VP39"/>
    <property type="match status" value="1"/>
</dbReference>
<accession>A0A418PMF3</accession>
<evidence type="ECO:0000313" key="3">
    <source>
        <dbReference type="Proteomes" id="UP000283522"/>
    </source>
</evidence>
<dbReference type="OrthoDB" id="9801609at2"/>
<dbReference type="RefSeq" id="WP_119479526.1">
    <property type="nucleotide sequence ID" value="NZ_QXML01000015.1"/>
</dbReference>
<dbReference type="SUPFAM" id="SSF53335">
    <property type="entry name" value="S-adenosyl-L-methionine-dependent methyltransferases"/>
    <property type="match status" value="1"/>
</dbReference>
<dbReference type="GO" id="GO:0005886">
    <property type="term" value="C:plasma membrane"/>
    <property type="evidence" value="ECO:0007669"/>
    <property type="project" value="TreeGrafter"/>
</dbReference>
<dbReference type="GO" id="GO:0008168">
    <property type="term" value="F:methyltransferase activity"/>
    <property type="evidence" value="ECO:0007669"/>
    <property type="project" value="UniProtKB-KW"/>
</dbReference>
<gene>
    <name evidence="2" type="ORF">D0X99_19360</name>
</gene>
<dbReference type="InterPro" id="IPR006342">
    <property type="entry name" value="FkbM_mtfrase"/>
</dbReference>
<dbReference type="EMBL" id="QXML01000015">
    <property type="protein sequence ID" value="RIW12242.1"/>
    <property type="molecule type" value="Genomic_DNA"/>
</dbReference>
<dbReference type="PANTHER" id="PTHR34009:SF2">
    <property type="entry name" value="PROTEIN STAR"/>
    <property type="match status" value="1"/>
</dbReference>
<reference evidence="2 3" key="1">
    <citation type="submission" date="2018-09" db="EMBL/GenBank/DDBJ databases">
        <authorList>
            <person name="Wang X."/>
            <person name="Du Z."/>
        </authorList>
    </citation>
    <scope>NUCLEOTIDE SEQUENCE [LARGE SCALE GENOMIC DNA]</scope>
    <source>
        <strain evidence="2 3">N3</strain>
    </source>
</reference>
<protein>
    <submittedName>
        <fullName evidence="2">FkbM family methyltransferase</fullName>
    </submittedName>
</protein>
<organism evidence="2 3">
    <name type="scientific">Algoriphagus lacus</name>
    <dbReference type="NCBI Taxonomy" id="2056311"/>
    <lineage>
        <taxon>Bacteria</taxon>
        <taxon>Pseudomonadati</taxon>
        <taxon>Bacteroidota</taxon>
        <taxon>Cytophagia</taxon>
        <taxon>Cytophagales</taxon>
        <taxon>Cyclobacteriaceae</taxon>
        <taxon>Algoriphagus</taxon>
    </lineage>
</organism>
<keyword evidence="2" id="KW-0808">Transferase</keyword>
<dbReference type="PANTHER" id="PTHR34009">
    <property type="entry name" value="PROTEIN STAR"/>
    <property type="match status" value="1"/>
</dbReference>